<evidence type="ECO:0000256" key="8">
    <source>
        <dbReference type="ARBA" id="ARBA00023004"/>
    </source>
</evidence>
<dbReference type="InterPro" id="IPR036396">
    <property type="entry name" value="Cyt_P450_sf"/>
</dbReference>
<dbReference type="Proteomes" id="UP001318860">
    <property type="component" value="Unassembled WGS sequence"/>
</dbReference>
<dbReference type="CDD" id="cd20653">
    <property type="entry name" value="CYP81"/>
    <property type="match status" value="1"/>
</dbReference>
<comment type="caution">
    <text evidence="12">The sequence shown here is derived from an EMBL/GenBank/DDBJ whole genome shotgun (WGS) entry which is preliminary data.</text>
</comment>
<keyword evidence="6" id="KW-1133">Transmembrane helix</keyword>
<dbReference type="PANTHER" id="PTHR47947">
    <property type="entry name" value="CYTOCHROME P450 82C3-RELATED"/>
    <property type="match status" value="1"/>
</dbReference>
<gene>
    <name evidence="12" type="ORF">DH2020_027405</name>
</gene>
<keyword evidence="3 11" id="KW-0349">Heme</keyword>
<evidence type="ECO:0000256" key="1">
    <source>
        <dbReference type="ARBA" id="ARBA00004167"/>
    </source>
</evidence>
<dbReference type="InterPro" id="IPR001128">
    <property type="entry name" value="Cyt_P450"/>
</dbReference>
<dbReference type="EMBL" id="JABTTQ020000602">
    <property type="protein sequence ID" value="KAK6138852.1"/>
    <property type="molecule type" value="Genomic_DNA"/>
</dbReference>
<keyword evidence="9 11" id="KW-0503">Monooxygenase</keyword>
<evidence type="ECO:0000256" key="6">
    <source>
        <dbReference type="ARBA" id="ARBA00022989"/>
    </source>
</evidence>
<keyword evidence="8 11" id="KW-0408">Iron</keyword>
<sequence length="472" mass="53949">MEITLWYIILSALFILILKYFLANTQKPNNNPPSPPSLPLIGHLHLVKEPLHRNLQALSEKYGNILQLQLGFRKVLLIDSPSAVEECFTRNDIVFATRPFTLATKHFSYDFTTISVAPYGDHWRNLRRLAALEIFSTARISMFEKVRTKELMILLSELFRNSKLDGGSTKVDLNSKFTDIVFNVLSMTIAGKRYYGENVVDARKVRFIMREMVEYSGNRNLGDLFPFLQWVDFQGSELSEKTMIDQLLVLQENEPEYYTDKLIKGITLVLLVAGADTMSVTMEWAMSLILNHPDKIKKIKAEIDAHVPEDRLINEQDLPKLNYLQNAITETLRLYPPLPFLIPHEASDDCRVGGYDVSKGTMLLVNLWSIHRNPRLWEDPDKFMPERHEFKEDGLFMMPFGAGRRKCPGGGLSTRVIGLTLGALIQCFEWERVGDELVDMTENTGFSIPKVEPLVAMCKPRDVVTKYSLIVA</sequence>
<dbReference type="PROSITE" id="PS00086">
    <property type="entry name" value="CYTOCHROME_P450"/>
    <property type="match status" value="1"/>
</dbReference>
<dbReference type="InterPro" id="IPR002401">
    <property type="entry name" value="Cyt_P450_E_grp-I"/>
</dbReference>
<evidence type="ECO:0000313" key="12">
    <source>
        <dbReference type="EMBL" id="KAK6138852.1"/>
    </source>
</evidence>
<dbReference type="Pfam" id="PF00067">
    <property type="entry name" value="p450"/>
    <property type="match status" value="2"/>
</dbReference>
<evidence type="ECO:0000256" key="10">
    <source>
        <dbReference type="ARBA" id="ARBA00023136"/>
    </source>
</evidence>
<accession>A0ABR0VY42</accession>
<keyword evidence="10" id="KW-0472">Membrane</keyword>
<name>A0ABR0VY42_REHGL</name>
<dbReference type="PRINTS" id="PR00385">
    <property type="entry name" value="P450"/>
</dbReference>
<dbReference type="InterPro" id="IPR050651">
    <property type="entry name" value="Plant_Cytochrome_P450_Monoox"/>
</dbReference>
<protein>
    <submittedName>
        <fullName evidence="12">Uncharacterized protein</fullName>
    </submittedName>
</protein>
<evidence type="ECO:0000256" key="4">
    <source>
        <dbReference type="ARBA" id="ARBA00022692"/>
    </source>
</evidence>
<keyword evidence="5 11" id="KW-0479">Metal-binding</keyword>
<proteinExistence type="inferred from homology"/>
<evidence type="ECO:0000256" key="2">
    <source>
        <dbReference type="ARBA" id="ARBA00010617"/>
    </source>
</evidence>
<dbReference type="PANTHER" id="PTHR47947:SF62">
    <property type="entry name" value="CYTOCHROME P450, FAMILY 81, SUBFAMILY D, POLYPEPTIDE 5"/>
    <property type="match status" value="1"/>
</dbReference>
<dbReference type="Gene3D" id="1.10.630.10">
    <property type="entry name" value="Cytochrome P450"/>
    <property type="match status" value="1"/>
</dbReference>
<keyword evidence="13" id="KW-1185">Reference proteome</keyword>
<keyword evidence="7 11" id="KW-0560">Oxidoreductase</keyword>
<reference evidence="12 13" key="1">
    <citation type="journal article" date="2021" name="Comput. Struct. Biotechnol. J.">
        <title>De novo genome assembly of the potent medicinal plant Rehmannia glutinosa using nanopore technology.</title>
        <authorList>
            <person name="Ma L."/>
            <person name="Dong C."/>
            <person name="Song C."/>
            <person name="Wang X."/>
            <person name="Zheng X."/>
            <person name="Niu Y."/>
            <person name="Chen S."/>
            <person name="Feng W."/>
        </authorList>
    </citation>
    <scope>NUCLEOTIDE SEQUENCE [LARGE SCALE GENOMIC DNA]</scope>
    <source>
        <tissue evidence="12">Leaves</tissue>
    </source>
</reference>
<dbReference type="InterPro" id="IPR017972">
    <property type="entry name" value="Cyt_P450_CS"/>
</dbReference>
<evidence type="ECO:0000256" key="7">
    <source>
        <dbReference type="ARBA" id="ARBA00023002"/>
    </source>
</evidence>
<evidence type="ECO:0000313" key="13">
    <source>
        <dbReference type="Proteomes" id="UP001318860"/>
    </source>
</evidence>
<dbReference type="PRINTS" id="PR00463">
    <property type="entry name" value="EP450I"/>
</dbReference>
<evidence type="ECO:0000256" key="9">
    <source>
        <dbReference type="ARBA" id="ARBA00023033"/>
    </source>
</evidence>
<organism evidence="12 13">
    <name type="scientific">Rehmannia glutinosa</name>
    <name type="common">Chinese foxglove</name>
    <dbReference type="NCBI Taxonomy" id="99300"/>
    <lineage>
        <taxon>Eukaryota</taxon>
        <taxon>Viridiplantae</taxon>
        <taxon>Streptophyta</taxon>
        <taxon>Embryophyta</taxon>
        <taxon>Tracheophyta</taxon>
        <taxon>Spermatophyta</taxon>
        <taxon>Magnoliopsida</taxon>
        <taxon>eudicotyledons</taxon>
        <taxon>Gunneridae</taxon>
        <taxon>Pentapetalae</taxon>
        <taxon>asterids</taxon>
        <taxon>lamiids</taxon>
        <taxon>Lamiales</taxon>
        <taxon>Orobanchaceae</taxon>
        <taxon>Rehmannieae</taxon>
        <taxon>Rehmannia</taxon>
    </lineage>
</organism>
<keyword evidence="4" id="KW-0812">Transmembrane</keyword>
<evidence type="ECO:0000256" key="3">
    <source>
        <dbReference type="ARBA" id="ARBA00022617"/>
    </source>
</evidence>
<evidence type="ECO:0000256" key="11">
    <source>
        <dbReference type="RuleBase" id="RU000461"/>
    </source>
</evidence>
<dbReference type="SUPFAM" id="SSF48264">
    <property type="entry name" value="Cytochrome P450"/>
    <property type="match status" value="1"/>
</dbReference>
<comment type="subcellular location">
    <subcellularLocation>
        <location evidence="1">Membrane</location>
        <topology evidence="1">Single-pass membrane protein</topology>
    </subcellularLocation>
</comment>
<evidence type="ECO:0000256" key="5">
    <source>
        <dbReference type="ARBA" id="ARBA00022723"/>
    </source>
</evidence>
<comment type="similarity">
    <text evidence="2 11">Belongs to the cytochrome P450 family.</text>
</comment>